<proteinExistence type="inferred from homology"/>
<sequence length="492" mass="55202">MTTQTAEEKRPISGNLAENERFFKDNVGLNTSFDLGIRKVYILDFQVNMYFLNGLCDTNYIVEILKKITSINDNEVDHTKFKEILENRIVNQSVQKIKTLDEVVDQVLSGLIVFLIEGSDYGLVVDVRSYPGRQPAEPDTEKIVRGARDGFVENIIVNTGLIRRRIRDERLRYKMMKIGERSKTDVCVAYIEDVADPGLVETINKELETIKIDGITMADKSVEEFLVKQGYNPYPLVRYTERPDVAANHLLEGHVLIIVDTSPSVIITPTTFFHHVQHAEEYRQAPAVGTFLRWVRFLGIGASIFLLPLWFLFVLEPSLLPEKIAYIGPAEQKNIPIVVQIFLADFGLEFLRMAAIHTPTSLSTAMGLIAAALIGQIAIDVGMFVPEVILYVAVAGIGTFATPSYELSVANKIARLVLLVAVAVFKQEGLIIGCTLFLLFLVSIRSLNTPYLWPFLPFNAKALWQIIIRTTVPGAKLRPSIVHPQNVKKQSN</sequence>
<evidence type="ECO:0000256" key="2">
    <source>
        <dbReference type="ARBA" id="ARBA00005278"/>
    </source>
</evidence>
<dbReference type="InterPro" id="IPR004995">
    <property type="entry name" value="Spore_Ger"/>
</dbReference>
<comment type="subcellular location">
    <subcellularLocation>
        <location evidence="4">Cell membrane</location>
    </subcellularLocation>
    <subcellularLocation>
        <location evidence="1">Membrane</location>
        <topology evidence="1">Multi-pass membrane protein</topology>
    </subcellularLocation>
</comment>
<dbReference type="Proteomes" id="UP001165287">
    <property type="component" value="Unassembled WGS sequence"/>
</dbReference>
<dbReference type="EMBL" id="JAIQUM010000015">
    <property type="protein sequence ID" value="MBZ5750412.1"/>
    <property type="molecule type" value="Genomic_DNA"/>
</dbReference>
<dbReference type="PANTHER" id="PTHR22550:SF9">
    <property type="entry name" value="STAGE V SPORULATION PROTEIN AF"/>
    <property type="match status" value="1"/>
</dbReference>
<dbReference type="PANTHER" id="PTHR22550">
    <property type="entry name" value="SPORE GERMINATION PROTEIN"/>
    <property type="match status" value="1"/>
</dbReference>
<evidence type="ECO:0000313" key="7">
    <source>
        <dbReference type="Proteomes" id="UP001165287"/>
    </source>
</evidence>
<keyword evidence="3 4" id="KW-0472">Membrane</keyword>
<dbReference type="PIRSF" id="PIRSF005690">
    <property type="entry name" value="GerBA"/>
    <property type="match status" value="1"/>
</dbReference>
<feature type="transmembrane region" description="Helical" evidence="5">
    <location>
        <begin position="362"/>
        <end position="382"/>
    </location>
</feature>
<evidence type="ECO:0000256" key="3">
    <source>
        <dbReference type="ARBA" id="ARBA00023136"/>
    </source>
</evidence>
<name>A0ABS7UQ31_9BACI</name>
<comment type="caution">
    <text evidence="6">The sequence shown here is derived from an EMBL/GenBank/DDBJ whole genome shotgun (WGS) entry which is preliminary data.</text>
</comment>
<accession>A0ABS7UQ31</accession>
<keyword evidence="7" id="KW-1185">Reference proteome</keyword>
<reference evidence="6" key="1">
    <citation type="submission" date="2024-05" db="EMBL/GenBank/DDBJ databases">
        <title>Metabacillus sp. nov., isolated from the rhizosphere soil of tomato plants.</title>
        <authorList>
            <person name="Ma R."/>
        </authorList>
    </citation>
    <scope>NUCLEOTIDE SEQUENCE</scope>
    <source>
        <strain evidence="6">DBTR6</strain>
    </source>
</reference>
<evidence type="ECO:0000256" key="4">
    <source>
        <dbReference type="PIRNR" id="PIRNR005690"/>
    </source>
</evidence>
<evidence type="ECO:0000313" key="6">
    <source>
        <dbReference type="EMBL" id="MBZ5750412.1"/>
    </source>
</evidence>
<keyword evidence="5" id="KW-1133">Transmembrane helix</keyword>
<dbReference type="Pfam" id="PF03323">
    <property type="entry name" value="GerA"/>
    <property type="match status" value="1"/>
</dbReference>
<dbReference type="RefSeq" id="WP_224138544.1">
    <property type="nucleotide sequence ID" value="NZ_JAIQUM010000015.1"/>
</dbReference>
<dbReference type="InterPro" id="IPR050768">
    <property type="entry name" value="UPF0353/GerABKA_families"/>
</dbReference>
<evidence type="ECO:0000256" key="5">
    <source>
        <dbReference type="SAM" id="Phobius"/>
    </source>
</evidence>
<organism evidence="6 7">
    <name type="scientific">Metabacillus rhizolycopersici</name>
    <dbReference type="NCBI Taxonomy" id="2875709"/>
    <lineage>
        <taxon>Bacteria</taxon>
        <taxon>Bacillati</taxon>
        <taxon>Bacillota</taxon>
        <taxon>Bacilli</taxon>
        <taxon>Bacillales</taxon>
        <taxon>Bacillaceae</taxon>
        <taxon>Metabacillus</taxon>
    </lineage>
</organism>
<protein>
    <submittedName>
        <fullName evidence="6">Spore germination protein</fullName>
    </submittedName>
</protein>
<gene>
    <name evidence="6" type="ORF">K9V48_09170</name>
</gene>
<feature type="transmembrane region" description="Helical" evidence="5">
    <location>
        <begin position="417"/>
        <end position="444"/>
    </location>
</feature>
<comment type="similarity">
    <text evidence="2 4">Belongs to the GerABKA family.</text>
</comment>
<keyword evidence="5" id="KW-0812">Transmembrane</keyword>
<feature type="transmembrane region" description="Helical" evidence="5">
    <location>
        <begin position="388"/>
        <end position="405"/>
    </location>
</feature>
<feature type="transmembrane region" description="Helical" evidence="5">
    <location>
        <begin position="294"/>
        <end position="315"/>
    </location>
</feature>
<evidence type="ECO:0000256" key="1">
    <source>
        <dbReference type="ARBA" id="ARBA00004141"/>
    </source>
</evidence>